<evidence type="ECO:0000313" key="8">
    <source>
        <dbReference type="EnsemblMetazoa" id="GBRI012564-PA"/>
    </source>
</evidence>
<dbReference type="VEuPathDB" id="VectorBase:GBRI012564"/>
<dbReference type="GO" id="GO:0006508">
    <property type="term" value="P:proteolysis"/>
    <property type="evidence" value="ECO:0007669"/>
    <property type="project" value="UniProtKB-KW"/>
</dbReference>
<keyword evidence="2" id="KW-0645">Protease</keyword>
<keyword evidence="4" id="KW-0720">Serine protease</keyword>
<dbReference type="CDD" id="cd00190">
    <property type="entry name" value="Tryp_SPc"/>
    <property type="match status" value="1"/>
</dbReference>
<dbReference type="PRINTS" id="PR00722">
    <property type="entry name" value="CHYMOTRYPSIN"/>
</dbReference>
<dbReference type="InterPro" id="IPR018114">
    <property type="entry name" value="TRYPSIN_HIS"/>
</dbReference>
<feature type="domain" description="Peptidase S1" evidence="7">
    <location>
        <begin position="26"/>
        <end position="249"/>
    </location>
</feature>
<name>A0A1A9WAU3_9MUSC</name>
<evidence type="ECO:0000256" key="3">
    <source>
        <dbReference type="ARBA" id="ARBA00022801"/>
    </source>
</evidence>
<keyword evidence="9" id="KW-1185">Reference proteome</keyword>
<sequence>MSTSFKFFALIVTLVVAAVGEPAPPVLGGEDAKEKQFPYQVSIQMEGSHFCAGSILNERYILTASHCMYGADGEKPASDLLVRAGSLKWSEGGDLLKVKRITMHGDNANFKNDVTLLELDEPLKFSDTIQPIEMSKDLVPSGADVIVSGWGVTNDSVLSKHLQWTTLKAISKEECSEHLSETKYELNNILCLAHKKDNGVCSGDSGGPGVYNGKLVGVASFVVGICASPSPNGYARISKHYDWIVNNMKN</sequence>
<proteinExistence type="inferred from homology"/>
<feature type="chain" id="PRO_5008400190" description="Peptidase S1 domain-containing protein" evidence="6">
    <location>
        <begin position="29"/>
        <end position="250"/>
    </location>
</feature>
<dbReference type="PROSITE" id="PS00134">
    <property type="entry name" value="TRYPSIN_HIS"/>
    <property type="match status" value="1"/>
</dbReference>
<dbReference type="InterPro" id="IPR043504">
    <property type="entry name" value="Peptidase_S1_PA_chymotrypsin"/>
</dbReference>
<dbReference type="InterPro" id="IPR001254">
    <property type="entry name" value="Trypsin_dom"/>
</dbReference>
<accession>A0A1A9WAU3</accession>
<evidence type="ECO:0000259" key="7">
    <source>
        <dbReference type="PROSITE" id="PS50240"/>
    </source>
</evidence>
<organism evidence="8 9">
    <name type="scientific">Glossina brevipalpis</name>
    <dbReference type="NCBI Taxonomy" id="37001"/>
    <lineage>
        <taxon>Eukaryota</taxon>
        <taxon>Metazoa</taxon>
        <taxon>Ecdysozoa</taxon>
        <taxon>Arthropoda</taxon>
        <taxon>Hexapoda</taxon>
        <taxon>Insecta</taxon>
        <taxon>Pterygota</taxon>
        <taxon>Neoptera</taxon>
        <taxon>Endopterygota</taxon>
        <taxon>Diptera</taxon>
        <taxon>Brachycera</taxon>
        <taxon>Muscomorpha</taxon>
        <taxon>Hippoboscoidea</taxon>
        <taxon>Glossinidae</taxon>
        <taxon>Glossina</taxon>
    </lineage>
</organism>
<dbReference type="Pfam" id="PF00089">
    <property type="entry name" value="Trypsin"/>
    <property type="match status" value="1"/>
</dbReference>
<dbReference type="InterPro" id="IPR001314">
    <property type="entry name" value="Peptidase_S1A"/>
</dbReference>
<evidence type="ECO:0000256" key="5">
    <source>
        <dbReference type="ARBA" id="ARBA00023157"/>
    </source>
</evidence>
<evidence type="ECO:0000256" key="2">
    <source>
        <dbReference type="ARBA" id="ARBA00022670"/>
    </source>
</evidence>
<dbReference type="PROSITE" id="PS50240">
    <property type="entry name" value="TRYPSIN_DOM"/>
    <property type="match status" value="1"/>
</dbReference>
<feature type="signal peptide" evidence="6">
    <location>
        <begin position="1"/>
        <end position="28"/>
    </location>
</feature>
<evidence type="ECO:0000313" key="9">
    <source>
        <dbReference type="Proteomes" id="UP000091820"/>
    </source>
</evidence>
<evidence type="ECO:0000256" key="6">
    <source>
        <dbReference type="SAM" id="SignalP"/>
    </source>
</evidence>
<dbReference type="PANTHER" id="PTHR24276">
    <property type="entry name" value="POLYSERASE-RELATED"/>
    <property type="match status" value="1"/>
</dbReference>
<keyword evidence="6" id="KW-0732">Signal</keyword>
<keyword evidence="3" id="KW-0378">Hydrolase</keyword>
<dbReference type="EnsemblMetazoa" id="GBRI012564-RA">
    <property type="protein sequence ID" value="GBRI012564-PA"/>
    <property type="gene ID" value="GBRI012564"/>
</dbReference>
<evidence type="ECO:0000256" key="4">
    <source>
        <dbReference type="ARBA" id="ARBA00022825"/>
    </source>
</evidence>
<dbReference type="InterPro" id="IPR009003">
    <property type="entry name" value="Peptidase_S1_PA"/>
</dbReference>
<dbReference type="Proteomes" id="UP000091820">
    <property type="component" value="Unassembled WGS sequence"/>
</dbReference>
<dbReference type="AlphaFoldDB" id="A0A1A9WAU3"/>
<protein>
    <recommendedName>
        <fullName evidence="7">Peptidase S1 domain-containing protein</fullName>
    </recommendedName>
</protein>
<dbReference type="InterPro" id="IPR050430">
    <property type="entry name" value="Peptidase_S1"/>
</dbReference>
<reference evidence="8" key="2">
    <citation type="submission" date="2020-05" db="UniProtKB">
        <authorList>
            <consortium name="EnsemblMetazoa"/>
        </authorList>
    </citation>
    <scope>IDENTIFICATION</scope>
    <source>
        <strain evidence="8">IAEA</strain>
    </source>
</reference>
<dbReference type="SMART" id="SM00020">
    <property type="entry name" value="Tryp_SPc"/>
    <property type="match status" value="1"/>
</dbReference>
<dbReference type="FunFam" id="2.40.10.10:FF:000034">
    <property type="entry name" value="Eupolytin"/>
    <property type="match status" value="1"/>
</dbReference>
<dbReference type="GO" id="GO:0004252">
    <property type="term" value="F:serine-type endopeptidase activity"/>
    <property type="evidence" value="ECO:0007669"/>
    <property type="project" value="InterPro"/>
</dbReference>
<comment type="similarity">
    <text evidence="1">Belongs to the peptidase S1 family.</text>
</comment>
<dbReference type="STRING" id="37001.A0A1A9WAU3"/>
<dbReference type="SUPFAM" id="SSF50494">
    <property type="entry name" value="Trypsin-like serine proteases"/>
    <property type="match status" value="1"/>
</dbReference>
<keyword evidence="5" id="KW-1015">Disulfide bond</keyword>
<dbReference type="Gene3D" id="2.40.10.10">
    <property type="entry name" value="Trypsin-like serine proteases"/>
    <property type="match status" value="2"/>
</dbReference>
<dbReference type="PANTHER" id="PTHR24276:SF91">
    <property type="entry name" value="AT26814P-RELATED"/>
    <property type="match status" value="1"/>
</dbReference>
<reference evidence="9" key="1">
    <citation type="submission" date="2014-03" db="EMBL/GenBank/DDBJ databases">
        <authorList>
            <person name="Aksoy S."/>
            <person name="Warren W."/>
            <person name="Wilson R.K."/>
        </authorList>
    </citation>
    <scope>NUCLEOTIDE SEQUENCE [LARGE SCALE GENOMIC DNA]</scope>
    <source>
        <strain evidence="9">IAEA</strain>
    </source>
</reference>
<evidence type="ECO:0000256" key="1">
    <source>
        <dbReference type="ARBA" id="ARBA00007664"/>
    </source>
</evidence>